<keyword evidence="1 8" id="KW-0444">Lipid biosynthesis</keyword>
<evidence type="ECO:0000256" key="8">
    <source>
        <dbReference type="HAMAP-Rule" id="MF_00101"/>
    </source>
</evidence>
<accession>A0ABQ1QJN2</accession>
<sequence length="118" mass="13167">MIKGIGVDLVEIGRIEQSLESNQRFLQRILTEKEQELLKNITASKRQAEFVAGRFAAKEAFAKAMGTGIGKEYSFLDISVLRTDQGAPEIDVKNFPFKIWLSIAHSKSNAIAQVVIEE</sequence>
<keyword evidence="2 8" id="KW-0808">Transferase</keyword>
<evidence type="ECO:0000313" key="10">
    <source>
        <dbReference type="EMBL" id="GGD27226.1"/>
    </source>
</evidence>
<reference evidence="11" key="1">
    <citation type="journal article" date="2019" name="Int. J. Syst. Evol. Microbiol.">
        <title>The Global Catalogue of Microorganisms (GCM) 10K type strain sequencing project: providing services to taxonomists for standard genome sequencing and annotation.</title>
        <authorList>
            <consortium name="The Broad Institute Genomics Platform"/>
            <consortium name="The Broad Institute Genome Sequencing Center for Infectious Disease"/>
            <person name="Wu L."/>
            <person name="Ma J."/>
        </authorList>
    </citation>
    <scope>NUCLEOTIDE SEQUENCE [LARGE SCALE GENOMIC DNA]</scope>
    <source>
        <strain evidence="11">CGMCC 1.15353</strain>
    </source>
</reference>
<dbReference type="EMBL" id="BMIN01000024">
    <property type="protein sequence ID" value="GGD27226.1"/>
    <property type="molecule type" value="Genomic_DNA"/>
</dbReference>
<name>A0ABQ1QJN2_9BACI</name>
<comment type="caution">
    <text evidence="10">The sequence shown here is derived from an EMBL/GenBank/DDBJ whole genome shotgun (WGS) entry which is preliminary data.</text>
</comment>
<evidence type="ECO:0000256" key="1">
    <source>
        <dbReference type="ARBA" id="ARBA00022516"/>
    </source>
</evidence>
<keyword evidence="3 8" id="KW-0479">Metal-binding</keyword>
<evidence type="ECO:0000256" key="5">
    <source>
        <dbReference type="ARBA" id="ARBA00022842"/>
    </source>
</evidence>
<evidence type="ECO:0000256" key="4">
    <source>
        <dbReference type="ARBA" id="ARBA00022832"/>
    </source>
</evidence>
<comment type="subcellular location">
    <subcellularLocation>
        <location evidence="8">Cytoplasm</location>
    </subcellularLocation>
</comment>
<keyword evidence="8" id="KW-0963">Cytoplasm</keyword>
<dbReference type="InterPro" id="IPR008278">
    <property type="entry name" value="4-PPantetheinyl_Trfase_dom"/>
</dbReference>
<dbReference type="RefSeq" id="WP_188655959.1">
    <property type="nucleotide sequence ID" value="NZ_BMIN01000024.1"/>
</dbReference>
<evidence type="ECO:0000256" key="6">
    <source>
        <dbReference type="ARBA" id="ARBA00023098"/>
    </source>
</evidence>
<dbReference type="SUPFAM" id="SSF56214">
    <property type="entry name" value="4'-phosphopantetheinyl transferase"/>
    <property type="match status" value="1"/>
</dbReference>
<keyword evidence="4 8" id="KW-0276">Fatty acid metabolism</keyword>
<dbReference type="InterPro" id="IPR002582">
    <property type="entry name" value="ACPS"/>
</dbReference>
<evidence type="ECO:0000256" key="3">
    <source>
        <dbReference type="ARBA" id="ARBA00022723"/>
    </source>
</evidence>
<evidence type="ECO:0000256" key="7">
    <source>
        <dbReference type="ARBA" id="ARBA00023160"/>
    </source>
</evidence>
<comment type="function">
    <text evidence="8">Transfers the 4'-phosphopantetheine moiety from coenzyme A to a Ser of acyl-carrier-protein.</text>
</comment>
<evidence type="ECO:0000259" key="9">
    <source>
        <dbReference type="Pfam" id="PF01648"/>
    </source>
</evidence>
<dbReference type="InterPro" id="IPR004568">
    <property type="entry name" value="Ppantetheine-prot_Trfase_dom"/>
</dbReference>
<dbReference type="Gene3D" id="3.90.470.20">
    <property type="entry name" value="4'-phosphopantetheinyl transferase domain"/>
    <property type="match status" value="1"/>
</dbReference>
<dbReference type="NCBIfam" id="TIGR00556">
    <property type="entry name" value="pantethn_trn"/>
    <property type="match status" value="1"/>
</dbReference>
<comment type="similarity">
    <text evidence="8">Belongs to the P-Pant transferase superfamily. AcpS family.</text>
</comment>
<feature type="binding site" evidence="8">
    <location>
        <position position="59"/>
    </location>
    <ligand>
        <name>Mg(2+)</name>
        <dbReference type="ChEBI" id="CHEBI:18420"/>
    </ligand>
</feature>
<dbReference type="Pfam" id="PF01648">
    <property type="entry name" value="ACPS"/>
    <property type="match status" value="1"/>
</dbReference>
<keyword evidence="11" id="KW-1185">Reference proteome</keyword>
<evidence type="ECO:0000313" key="11">
    <source>
        <dbReference type="Proteomes" id="UP000642571"/>
    </source>
</evidence>
<evidence type="ECO:0000256" key="2">
    <source>
        <dbReference type="ARBA" id="ARBA00022679"/>
    </source>
</evidence>
<dbReference type="NCBIfam" id="TIGR00516">
    <property type="entry name" value="acpS"/>
    <property type="match status" value="1"/>
</dbReference>
<gene>
    <name evidence="8 10" type="primary">acpS</name>
    <name evidence="10" type="ORF">GCM10011389_38440</name>
</gene>
<feature type="domain" description="4'-phosphopantetheinyl transferase" evidence="9">
    <location>
        <begin position="4"/>
        <end position="103"/>
    </location>
</feature>
<keyword evidence="6 8" id="KW-0443">Lipid metabolism</keyword>
<dbReference type="Proteomes" id="UP000642571">
    <property type="component" value="Unassembled WGS sequence"/>
</dbReference>
<proteinExistence type="inferred from homology"/>
<dbReference type="InterPro" id="IPR037143">
    <property type="entry name" value="4-PPantetheinyl_Trfase_dom_sf"/>
</dbReference>
<dbReference type="EC" id="2.7.8.7" evidence="8"/>
<keyword evidence="7 8" id="KW-0275">Fatty acid biosynthesis</keyword>
<dbReference type="HAMAP" id="MF_00101">
    <property type="entry name" value="AcpS"/>
    <property type="match status" value="1"/>
</dbReference>
<comment type="cofactor">
    <cofactor evidence="8">
        <name>Mg(2+)</name>
        <dbReference type="ChEBI" id="CHEBI:18420"/>
    </cofactor>
</comment>
<keyword evidence="5 8" id="KW-0460">Magnesium</keyword>
<organism evidence="10 11">
    <name type="scientific">Pontibacillus salipaludis</name>
    <dbReference type="NCBI Taxonomy" id="1697394"/>
    <lineage>
        <taxon>Bacteria</taxon>
        <taxon>Bacillati</taxon>
        <taxon>Bacillota</taxon>
        <taxon>Bacilli</taxon>
        <taxon>Bacillales</taxon>
        <taxon>Bacillaceae</taxon>
        <taxon>Pontibacillus</taxon>
    </lineage>
</organism>
<protein>
    <recommendedName>
        <fullName evidence="8">Holo-[acyl-carrier-protein] synthase</fullName>
        <shortName evidence="8">Holo-ACP synthase</shortName>
        <ecNumber evidence="8">2.7.8.7</ecNumber>
    </recommendedName>
    <alternativeName>
        <fullName evidence="8">4'-phosphopantetheinyl transferase AcpS</fullName>
    </alternativeName>
</protein>
<feature type="binding site" evidence="8">
    <location>
        <position position="8"/>
    </location>
    <ligand>
        <name>Mg(2+)</name>
        <dbReference type="ChEBI" id="CHEBI:18420"/>
    </ligand>
</feature>
<comment type="catalytic activity">
    <reaction evidence="8">
        <text>apo-[ACP] + CoA = holo-[ACP] + adenosine 3',5'-bisphosphate + H(+)</text>
        <dbReference type="Rhea" id="RHEA:12068"/>
        <dbReference type="Rhea" id="RHEA-COMP:9685"/>
        <dbReference type="Rhea" id="RHEA-COMP:9690"/>
        <dbReference type="ChEBI" id="CHEBI:15378"/>
        <dbReference type="ChEBI" id="CHEBI:29999"/>
        <dbReference type="ChEBI" id="CHEBI:57287"/>
        <dbReference type="ChEBI" id="CHEBI:58343"/>
        <dbReference type="ChEBI" id="CHEBI:64479"/>
        <dbReference type="EC" id="2.7.8.7"/>
    </reaction>
</comment>